<dbReference type="Proteomes" id="UP000567179">
    <property type="component" value="Unassembled WGS sequence"/>
</dbReference>
<evidence type="ECO:0008006" key="4">
    <source>
        <dbReference type="Google" id="ProtNLM"/>
    </source>
</evidence>
<organism evidence="2 3">
    <name type="scientific">Psilocybe cf. subviscida</name>
    <dbReference type="NCBI Taxonomy" id="2480587"/>
    <lineage>
        <taxon>Eukaryota</taxon>
        <taxon>Fungi</taxon>
        <taxon>Dikarya</taxon>
        <taxon>Basidiomycota</taxon>
        <taxon>Agaricomycotina</taxon>
        <taxon>Agaricomycetes</taxon>
        <taxon>Agaricomycetidae</taxon>
        <taxon>Agaricales</taxon>
        <taxon>Agaricineae</taxon>
        <taxon>Strophariaceae</taxon>
        <taxon>Psilocybe</taxon>
    </lineage>
</organism>
<dbReference type="OrthoDB" id="2104739at2759"/>
<protein>
    <recommendedName>
        <fullName evidence="4">HNH nuclease domain-containing protein</fullName>
    </recommendedName>
</protein>
<gene>
    <name evidence="2" type="ORF">D9619_008448</name>
</gene>
<evidence type="ECO:0000313" key="2">
    <source>
        <dbReference type="EMBL" id="KAF5319205.1"/>
    </source>
</evidence>
<feature type="region of interest" description="Disordered" evidence="1">
    <location>
        <begin position="1"/>
        <end position="21"/>
    </location>
</feature>
<name>A0A8H5B9F0_9AGAR</name>
<dbReference type="EMBL" id="JAACJJ010000029">
    <property type="protein sequence ID" value="KAF5319205.1"/>
    <property type="molecule type" value="Genomic_DNA"/>
</dbReference>
<sequence length="312" mass="33692">MLIEHHERPSQPLPPKPPKEFIPGTPPYDAYEQCLILERMEGWAEFVGDLSKGFSKSIVADMFPKTVARILGYALRFAPNTDGRDVLAREIVDCRTELDAICSPELLTSLAHLQQTMGPLHQSTNTLHPPDSRFCFVMKIGTPKAQAKFNWASTAGAVLDHFGGFSASTILGGDNLNNAVNAFTAGLTPHALFDKLDLWLVPATDDHGSPIPNTYNMQSVKPGIITHLNLKARVSFKHATMDDGTIVPPPSPQLLALHAACAQVAHMPAAAGHLDDIFGDPDADHASVMTQPEATAILAQKLKALELDPSTA</sequence>
<reference evidence="2 3" key="1">
    <citation type="journal article" date="2020" name="ISME J.">
        <title>Uncovering the hidden diversity of litter-decomposition mechanisms in mushroom-forming fungi.</title>
        <authorList>
            <person name="Floudas D."/>
            <person name="Bentzer J."/>
            <person name="Ahren D."/>
            <person name="Johansson T."/>
            <person name="Persson P."/>
            <person name="Tunlid A."/>
        </authorList>
    </citation>
    <scope>NUCLEOTIDE SEQUENCE [LARGE SCALE GENOMIC DNA]</scope>
    <source>
        <strain evidence="2 3">CBS 101986</strain>
    </source>
</reference>
<proteinExistence type="predicted"/>
<accession>A0A8H5B9F0</accession>
<keyword evidence="3" id="KW-1185">Reference proteome</keyword>
<comment type="caution">
    <text evidence="2">The sequence shown here is derived from an EMBL/GenBank/DDBJ whole genome shotgun (WGS) entry which is preliminary data.</text>
</comment>
<evidence type="ECO:0000313" key="3">
    <source>
        <dbReference type="Proteomes" id="UP000567179"/>
    </source>
</evidence>
<evidence type="ECO:0000256" key="1">
    <source>
        <dbReference type="SAM" id="MobiDB-lite"/>
    </source>
</evidence>
<dbReference type="AlphaFoldDB" id="A0A8H5B9F0"/>